<feature type="non-terminal residue" evidence="6">
    <location>
        <position position="171"/>
    </location>
</feature>
<dbReference type="PANTHER" id="PTHR11785:SF512">
    <property type="entry name" value="SOBREMESA, ISOFORM B"/>
    <property type="match status" value="1"/>
</dbReference>
<evidence type="ECO:0000256" key="4">
    <source>
        <dbReference type="ARBA" id="ARBA00023136"/>
    </source>
</evidence>
<organism evidence="6">
    <name type="scientific">marine sediment metagenome</name>
    <dbReference type="NCBI Taxonomy" id="412755"/>
    <lineage>
        <taxon>unclassified sequences</taxon>
        <taxon>metagenomes</taxon>
        <taxon>ecological metagenomes</taxon>
    </lineage>
</organism>
<sequence>MNQLEKEKKPQFLRKLNLLDTTSLVIGGVIGSGIFMTAGFVAEYIPSPGLILILWLVGGLIAISGALSFAELGAMFPRAGGQYIYIREAYGPWAGFFFGWGFFWFIMCGGIATLGVAFAEFVGYFIPSLSTQSYIFQLNVFGFSYSLSTGQLVAVGSILILSGVNYFGIKT</sequence>
<dbReference type="InterPro" id="IPR050598">
    <property type="entry name" value="AminoAcid_Transporter"/>
</dbReference>
<feature type="transmembrane region" description="Helical" evidence="5">
    <location>
        <begin position="51"/>
        <end position="72"/>
    </location>
</feature>
<dbReference type="Pfam" id="PF13520">
    <property type="entry name" value="AA_permease_2"/>
    <property type="match status" value="1"/>
</dbReference>
<dbReference type="EMBL" id="BARS01017382">
    <property type="protein sequence ID" value="GAF97242.1"/>
    <property type="molecule type" value="Genomic_DNA"/>
</dbReference>
<accession>X0UA63</accession>
<feature type="transmembrane region" description="Helical" evidence="5">
    <location>
        <begin position="146"/>
        <end position="169"/>
    </location>
</feature>
<name>X0UA63_9ZZZZ</name>
<comment type="subcellular location">
    <subcellularLocation>
        <location evidence="1">Membrane</location>
        <topology evidence="1">Multi-pass membrane protein</topology>
    </subcellularLocation>
</comment>
<evidence type="ECO:0000256" key="1">
    <source>
        <dbReference type="ARBA" id="ARBA00004141"/>
    </source>
</evidence>
<evidence type="ECO:0000256" key="2">
    <source>
        <dbReference type="ARBA" id="ARBA00022692"/>
    </source>
</evidence>
<evidence type="ECO:0000256" key="3">
    <source>
        <dbReference type="ARBA" id="ARBA00022989"/>
    </source>
</evidence>
<dbReference type="GO" id="GO:0016020">
    <property type="term" value="C:membrane"/>
    <property type="evidence" value="ECO:0007669"/>
    <property type="project" value="UniProtKB-SubCell"/>
</dbReference>
<protein>
    <recommendedName>
        <fullName evidence="7">Amino acid permease/ SLC12A domain-containing protein</fullName>
    </recommendedName>
</protein>
<dbReference type="InterPro" id="IPR002293">
    <property type="entry name" value="AA/rel_permease1"/>
</dbReference>
<dbReference type="AlphaFoldDB" id="X0UA63"/>
<feature type="transmembrane region" description="Helical" evidence="5">
    <location>
        <begin position="21"/>
        <end position="45"/>
    </location>
</feature>
<reference evidence="6" key="1">
    <citation type="journal article" date="2014" name="Front. Microbiol.">
        <title>High frequency of phylogenetically diverse reductive dehalogenase-homologous genes in deep subseafloor sedimentary metagenomes.</title>
        <authorList>
            <person name="Kawai M."/>
            <person name="Futagami T."/>
            <person name="Toyoda A."/>
            <person name="Takaki Y."/>
            <person name="Nishi S."/>
            <person name="Hori S."/>
            <person name="Arai W."/>
            <person name="Tsubouchi T."/>
            <person name="Morono Y."/>
            <person name="Uchiyama I."/>
            <person name="Ito T."/>
            <person name="Fujiyama A."/>
            <person name="Inagaki F."/>
            <person name="Takami H."/>
        </authorList>
    </citation>
    <scope>NUCLEOTIDE SEQUENCE</scope>
    <source>
        <strain evidence="6">Expedition CK06-06</strain>
    </source>
</reference>
<comment type="caution">
    <text evidence="6">The sequence shown here is derived from an EMBL/GenBank/DDBJ whole genome shotgun (WGS) entry which is preliminary data.</text>
</comment>
<keyword evidence="3 5" id="KW-1133">Transmembrane helix</keyword>
<dbReference type="GO" id="GO:0015179">
    <property type="term" value="F:L-amino acid transmembrane transporter activity"/>
    <property type="evidence" value="ECO:0007669"/>
    <property type="project" value="TreeGrafter"/>
</dbReference>
<evidence type="ECO:0000313" key="6">
    <source>
        <dbReference type="EMBL" id="GAF97242.1"/>
    </source>
</evidence>
<feature type="transmembrane region" description="Helical" evidence="5">
    <location>
        <begin position="93"/>
        <end position="126"/>
    </location>
</feature>
<dbReference type="PANTHER" id="PTHR11785">
    <property type="entry name" value="AMINO ACID TRANSPORTER"/>
    <property type="match status" value="1"/>
</dbReference>
<keyword evidence="2 5" id="KW-0812">Transmembrane</keyword>
<dbReference type="Gene3D" id="1.20.1740.10">
    <property type="entry name" value="Amino acid/polyamine transporter I"/>
    <property type="match status" value="1"/>
</dbReference>
<evidence type="ECO:0008006" key="7">
    <source>
        <dbReference type="Google" id="ProtNLM"/>
    </source>
</evidence>
<gene>
    <name evidence="6" type="ORF">S01H1_28440</name>
</gene>
<keyword evidence="4 5" id="KW-0472">Membrane</keyword>
<proteinExistence type="predicted"/>
<evidence type="ECO:0000256" key="5">
    <source>
        <dbReference type="SAM" id="Phobius"/>
    </source>
</evidence>